<dbReference type="AlphaFoldDB" id="A0A147KMK3"/>
<dbReference type="EMBL" id="LGEM01000006">
    <property type="protein sequence ID" value="KUP98506.1"/>
    <property type="molecule type" value="Genomic_DNA"/>
</dbReference>
<dbReference type="InterPro" id="IPR008792">
    <property type="entry name" value="PQQD"/>
</dbReference>
<dbReference type="Gene3D" id="1.10.10.1150">
    <property type="entry name" value="Coenzyme PQQ synthesis protein D (PqqD)"/>
    <property type="match status" value="1"/>
</dbReference>
<evidence type="ECO:0000313" key="1">
    <source>
        <dbReference type="EMBL" id="KUP98506.1"/>
    </source>
</evidence>
<protein>
    <recommendedName>
        <fullName evidence="3">Coenzyme PQQ synthesis protein D (PqqD)</fullName>
    </recommendedName>
</protein>
<evidence type="ECO:0000313" key="2">
    <source>
        <dbReference type="Proteomes" id="UP000074382"/>
    </source>
</evidence>
<dbReference type="NCBIfam" id="NF033530">
    <property type="entry name" value="lasso_PqqD_Strm"/>
    <property type="match status" value="1"/>
</dbReference>
<dbReference type="STRING" id="665004.AC529_00730"/>
<name>A0A147KMK3_THECS</name>
<sequence length="90" mass="10008">METTGAEFRLRPDVSMAETDYGLVLLDGRNGEYWQLNDTAAQIVQRLLDGHSPDEVVRFLVSEYEVTSADAERDVAELVAGMLESGMVTR</sequence>
<accession>A0A147KMK3</accession>
<dbReference type="RefSeq" id="WP_068757174.1">
    <property type="nucleotide sequence ID" value="NZ_KQ950183.1"/>
</dbReference>
<organism evidence="1 2">
    <name type="scientific">Thermobifida cellulosilytica TB100</name>
    <dbReference type="NCBI Taxonomy" id="665004"/>
    <lineage>
        <taxon>Bacteria</taxon>
        <taxon>Bacillati</taxon>
        <taxon>Actinomycetota</taxon>
        <taxon>Actinomycetes</taxon>
        <taxon>Streptosporangiales</taxon>
        <taxon>Nocardiopsidaceae</taxon>
        <taxon>Thermobifida</taxon>
    </lineage>
</organism>
<dbReference type="PATRIC" id="fig|665004.4.peg.2961"/>
<dbReference type="OrthoDB" id="5195143at2"/>
<comment type="caution">
    <text evidence="1">The sequence shown here is derived from an EMBL/GenBank/DDBJ whole genome shotgun (WGS) entry which is preliminary data.</text>
</comment>
<keyword evidence="2" id="KW-1185">Reference proteome</keyword>
<proteinExistence type="predicted"/>
<evidence type="ECO:0008006" key="3">
    <source>
        <dbReference type="Google" id="ProtNLM"/>
    </source>
</evidence>
<reference evidence="2" key="1">
    <citation type="journal article" date="2017" name="Acta Aliment.">
        <title>Plant polysaccharide degrading enzyme system of Thermpbifida cellulosilytica TB100 revealed by de novo genome project data.</title>
        <authorList>
            <person name="Toth A."/>
            <person name="Baka E."/>
            <person name="Luzics S."/>
            <person name="Bata-Vidacs I."/>
            <person name="Nagy I."/>
            <person name="Balint B."/>
            <person name="Herceg R."/>
            <person name="Olasz F."/>
            <person name="Wilk T."/>
            <person name="Nagy T."/>
            <person name="Kriszt B."/>
            <person name="Nagy I."/>
            <person name="Kukolya J."/>
        </authorList>
    </citation>
    <scope>NUCLEOTIDE SEQUENCE [LARGE SCALE GENOMIC DNA]</scope>
    <source>
        <strain evidence="2">TB100</strain>
    </source>
</reference>
<dbReference type="Pfam" id="PF05402">
    <property type="entry name" value="PqqD"/>
    <property type="match status" value="1"/>
</dbReference>
<dbReference type="Proteomes" id="UP000074382">
    <property type="component" value="Unassembled WGS sequence"/>
</dbReference>
<dbReference type="InterPro" id="IPR041881">
    <property type="entry name" value="PqqD_sf"/>
</dbReference>
<gene>
    <name evidence="1" type="ORF">AC529_00730</name>
</gene>